<dbReference type="OrthoDB" id="1339084at2"/>
<keyword evidence="2" id="KW-1185">Reference proteome</keyword>
<organism evidence="1 2">
    <name type="scientific">Paraflavitalea soli</name>
    <dbReference type="NCBI Taxonomy" id="2315862"/>
    <lineage>
        <taxon>Bacteria</taxon>
        <taxon>Pseudomonadati</taxon>
        <taxon>Bacteroidota</taxon>
        <taxon>Chitinophagia</taxon>
        <taxon>Chitinophagales</taxon>
        <taxon>Chitinophagaceae</taxon>
        <taxon>Paraflavitalea</taxon>
    </lineage>
</organism>
<name>A0A3B7N6G8_9BACT</name>
<dbReference type="KEGG" id="pseg:D3H65_28275"/>
<dbReference type="Proteomes" id="UP000263900">
    <property type="component" value="Chromosome"/>
</dbReference>
<evidence type="ECO:0000313" key="1">
    <source>
        <dbReference type="EMBL" id="AXY77641.1"/>
    </source>
</evidence>
<dbReference type="RefSeq" id="WP_119053514.1">
    <property type="nucleotide sequence ID" value="NZ_CP032157.1"/>
</dbReference>
<gene>
    <name evidence="1" type="ORF">D3H65_28275</name>
</gene>
<dbReference type="EMBL" id="CP032157">
    <property type="protein sequence ID" value="AXY77641.1"/>
    <property type="molecule type" value="Genomic_DNA"/>
</dbReference>
<proteinExistence type="predicted"/>
<dbReference type="AlphaFoldDB" id="A0A3B7N6G8"/>
<reference evidence="1 2" key="1">
    <citation type="submission" date="2018-09" db="EMBL/GenBank/DDBJ databases">
        <title>Genome sequencing of strain 6GH32-13.</title>
        <authorList>
            <person name="Weon H.-Y."/>
            <person name="Heo J."/>
            <person name="Kwon S.-W."/>
        </authorList>
    </citation>
    <scope>NUCLEOTIDE SEQUENCE [LARGE SCALE GENOMIC DNA]</scope>
    <source>
        <strain evidence="1 2">5GH32-13</strain>
    </source>
</reference>
<evidence type="ECO:0000313" key="2">
    <source>
        <dbReference type="Proteomes" id="UP000263900"/>
    </source>
</evidence>
<protein>
    <submittedName>
        <fullName evidence="1">Uncharacterized protein</fullName>
    </submittedName>
</protein>
<accession>A0A3B7N6G8</accession>
<sequence length="222" mass="25475">MYDMGFSAKRHFWVWFQRNSDIFQHVDKLDKKVFRYWLNELHIHLRVCRRNIYPTIFIPADGSTPQFIITAGGNVKYFKAVEALVAKAPAIPGWIIHGFHPPRPIDFFIEQEHGDTGIDPHNLWFIPCLEDNLGRPGITIYAERYLPVDRSFEAAAEAVLTNLLGERSAGLDLGWVEVKRLVELSDDGRSELMRLQDLPVYLEASSGAYFVINGEGRMEGRK</sequence>